<dbReference type="InterPro" id="IPR002999">
    <property type="entry name" value="Tudor"/>
</dbReference>
<gene>
    <name evidence="2" type="ORF">ACJMK2_013308</name>
</gene>
<evidence type="ECO:0000259" key="1">
    <source>
        <dbReference type="Pfam" id="PF00567"/>
    </source>
</evidence>
<reference evidence="2 3" key="1">
    <citation type="submission" date="2024-11" db="EMBL/GenBank/DDBJ databases">
        <title>Chromosome-level genome assembly of the freshwater bivalve Anodonta woodiana.</title>
        <authorList>
            <person name="Chen X."/>
        </authorList>
    </citation>
    <scope>NUCLEOTIDE SEQUENCE [LARGE SCALE GENOMIC DNA]</scope>
    <source>
        <strain evidence="2">MN2024</strain>
        <tissue evidence="2">Gills</tissue>
    </source>
</reference>
<proteinExistence type="predicted"/>
<accession>A0ABD3UZ67</accession>
<protein>
    <recommendedName>
        <fullName evidence="1">Tudor domain-containing protein</fullName>
    </recommendedName>
</protein>
<evidence type="ECO:0000313" key="2">
    <source>
        <dbReference type="EMBL" id="KAL3854026.1"/>
    </source>
</evidence>
<dbReference type="Gene3D" id="2.30.30.140">
    <property type="match status" value="1"/>
</dbReference>
<keyword evidence="3" id="KW-1185">Reference proteome</keyword>
<sequence length="194" mass="21933">MEPLSVPSGPSQAYVMGVDGSTNCVAIRLIGEDYSDQLDQFEELLQTEFTKDQSQPIKTGMMCVAYYKQRFSRAQIISIEDEQVRCFFPDHAQIDSLNLAYLRPLDPEVNRKLPYQALAVSLHGLEHIAENTTAISTLLDFTRGVICVAIPTFWNRYDSVLSVVLFDSTGYFNINEAIRIRCRQSRSNISPRGL</sequence>
<organism evidence="2 3">
    <name type="scientific">Sinanodonta woodiana</name>
    <name type="common">Chinese pond mussel</name>
    <name type="synonym">Anodonta woodiana</name>
    <dbReference type="NCBI Taxonomy" id="1069815"/>
    <lineage>
        <taxon>Eukaryota</taxon>
        <taxon>Metazoa</taxon>
        <taxon>Spiralia</taxon>
        <taxon>Lophotrochozoa</taxon>
        <taxon>Mollusca</taxon>
        <taxon>Bivalvia</taxon>
        <taxon>Autobranchia</taxon>
        <taxon>Heteroconchia</taxon>
        <taxon>Palaeoheterodonta</taxon>
        <taxon>Unionida</taxon>
        <taxon>Unionoidea</taxon>
        <taxon>Unionidae</taxon>
        <taxon>Unioninae</taxon>
        <taxon>Sinanodonta</taxon>
    </lineage>
</organism>
<dbReference type="Proteomes" id="UP001634394">
    <property type="component" value="Unassembled WGS sequence"/>
</dbReference>
<dbReference type="SUPFAM" id="SSF63748">
    <property type="entry name" value="Tudor/PWWP/MBT"/>
    <property type="match status" value="1"/>
</dbReference>
<evidence type="ECO:0000313" key="3">
    <source>
        <dbReference type="Proteomes" id="UP001634394"/>
    </source>
</evidence>
<dbReference type="EMBL" id="JBJQND010000014">
    <property type="protein sequence ID" value="KAL3854026.1"/>
    <property type="molecule type" value="Genomic_DNA"/>
</dbReference>
<feature type="domain" description="Tudor" evidence="1">
    <location>
        <begin position="12"/>
        <end position="124"/>
    </location>
</feature>
<comment type="caution">
    <text evidence="2">The sequence shown here is derived from an EMBL/GenBank/DDBJ whole genome shotgun (WGS) entry which is preliminary data.</text>
</comment>
<name>A0ABD3UZ67_SINWO</name>
<dbReference type="Pfam" id="PF00567">
    <property type="entry name" value="TUDOR"/>
    <property type="match status" value="1"/>
</dbReference>
<dbReference type="AlphaFoldDB" id="A0ABD3UZ67"/>